<sequence length="83" mass="9264">MKFLLVSFAIVLMILGLTSGYDDHDPCFLKCKFWRSISRICVKTEDGTEKTLINESVLLCAKGCNRNWTLLHHGACPSDPGGF</sequence>
<accession>A0A3G5BIB3</accession>
<keyword evidence="1" id="KW-0732">Signal</keyword>
<feature type="chain" id="PRO_5018091207" evidence="1">
    <location>
        <begin position="21"/>
        <end position="83"/>
    </location>
</feature>
<proteinExistence type="evidence at transcript level"/>
<protein>
    <submittedName>
        <fullName evidence="2">Venom polypeptide</fullName>
    </submittedName>
</protein>
<evidence type="ECO:0000313" key="2">
    <source>
        <dbReference type="EMBL" id="AYV99525.1"/>
    </source>
</evidence>
<feature type="signal peptide" evidence="1">
    <location>
        <begin position="1"/>
        <end position="20"/>
    </location>
</feature>
<dbReference type="AlphaFoldDB" id="A0A3G5BIB3"/>
<organism evidence="2">
    <name type="scientific">Dolopus genitalis</name>
    <name type="common">Giant Australian assassin fly</name>
    <name type="synonym">Asilus genitalis</name>
    <dbReference type="NCBI Taxonomy" id="2488630"/>
    <lineage>
        <taxon>Eukaryota</taxon>
        <taxon>Metazoa</taxon>
        <taxon>Ecdysozoa</taxon>
        <taxon>Arthropoda</taxon>
        <taxon>Hexapoda</taxon>
        <taxon>Insecta</taxon>
        <taxon>Pterygota</taxon>
        <taxon>Neoptera</taxon>
        <taxon>Endopterygota</taxon>
        <taxon>Diptera</taxon>
        <taxon>Brachycera</taxon>
        <taxon>Muscomorpha</taxon>
        <taxon>Asiloidea</taxon>
        <taxon>Asilidae</taxon>
        <taxon>Asilinae</taxon>
        <taxon>Dolopus</taxon>
    </lineage>
</organism>
<dbReference type="EMBL" id="MK075122">
    <property type="protein sequence ID" value="AYV99525.1"/>
    <property type="molecule type" value="mRNA"/>
</dbReference>
<name>A0A3G5BIB3_DOLGE</name>
<evidence type="ECO:0000256" key="1">
    <source>
        <dbReference type="SAM" id="SignalP"/>
    </source>
</evidence>
<reference evidence="2" key="1">
    <citation type="journal article" date="2018" name="Toxins">
        <title>Buzz kill: function and proteomic composition of venom from the giant assassin fly Dolopus genitalis (Diptera: Asilidae).</title>
        <authorList>
            <person name="Walker A.A."/>
            <person name="Dobson J."/>
            <person name="Jin J."/>
            <person name="Robinson S.D."/>
            <person name="Herzig V."/>
            <person name="Vetter I."/>
            <person name="King G.F."/>
            <person name="Fry B.G."/>
        </authorList>
    </citation>
    <scope>NUCLEOTIDE SEQUENCE</scope>
    <source>
        <strain evidence="2">U-Asilidin14-Dg4</strain>
        <tissue evidence="2">Venom/thoracic glands</tissue>
    </source>
</reference>